<dbReference type="AlphaFoldDB" id="A0A6J4QR10"/>
<proteinExistence type="predicted"/>
<feature type="compositionally biased region" description="Basic residues" evidence="1">
    <location>
        <begin position="63"/>
        <end position="91"/>
    </location>
</feature>
<protein>
    <submittedName>
        <fullName evidence="2">Mll2313 protein</fullName>
    </submittedName>
</protein>
<accession>A0A6J4QR10</accession>
<feature type="compositionally biased region" description="Low complexity" evidence="1">
    <location>
        <begin position="179"/>
        <end position="189"/>
    </location>
</feature>
<name>A0A6J4QR10_9ACTN</name>
<feature type="compositionally biased region" description="Basic and acidic residues" evidence="1">
    <location>
        <begin position="204"/>
        <end position="214"/>
    </location>
</feature>
<sequence>EKGALCLRRLGGTRAREVRAHLHALPGRQRLRGRDLDDPRLLPGRGEDARPRPDNPDLDDGHHHRGAGGRPHRRRRGRRRPRRLARRHGRLVPREHQLPVHGRRPVGGPPRQHHRLRGKRRRQRRPHNRGPAGLQDALRAVLHARGPVQRGPGDHDLLRRARPLDRGGRDPGRLETPVGQRPRLLLLPRPRGKGLRRAGGQDAGRARDAVGEQV</sequence>
<feature type="non-terminal residue" evidence="2">
    <location>
        <position position="1"/>
    </location>
</feature>
<evidence type="ECO:0000313" key="2">
    <source>
        <dbReference type="EMBL" id="CAA9449414.1"/>
    </source>
</evidence>
<dbReference type="EMBL" id="CADCVH010000022">
    <property type="protein sequence ID" value="CAA9449414.1"/>
    <property type="molecule type" value="Genomic_DNA"/>
</dbReference>
<reference evidence="2" key="1">
    <citation type="submission" date="2020-02" db="EMBL/GenBank/DDBJ databases">
        <authorList>
            <person name="Meier V. D."/>
        </authorList>
    </citation>
    <scope>NUCLEOTIDE SEQUENCE</scope>
    <source>
        <strain evidence="2">AVDCRST_MAG02</strain>
    </source>
</reference>
<gene>
    <name evidence="2" type="ORF">AVDCRST_MAG02-759</name>
</gene>
<feature type="compositionally biased region" description="Basic and acidic residues" evidence="1">
    <location>
        <begin position="32"/>
        <end position="62"/>
    </location>
</feature>
<organism evidence="2">
    <name type="scientific">uncultured Rubrobacteraceae bacterium</name>
    <dbReference type="NCBI Taxonomy" id="349277"/>
    <lineage>
        <taxon>Bacteria</taxon>
        <taxon>Bacillati</taxon>
        <taxon>Actinomycetota</taxon>
        <taxon>Rubrobacteria</taxon>
        <taxon>Rubrobacterales</taxon>
        <taxon>Rubrobacteraceae</taxon>
        <taxon>environmental samples</taxon>
    </lineage>
</organism>
<feature type="region of interest" description="Disordered" evidence="1">
    <location>
        <begin position="25"/>
        <end position="214"/>
    </location>
</feature>
<feature type="compositionally biased region" description="Basic and acidic residues" evidence="1">
    <location>
        <begin position="152"/>
        <end position="173"/>
    </location>
</feature>
<feature type="compositionally biased region" description="Basic residues" evidence="1">
    <location>
        <begin position="111"/>
        <end position="128"/>
    </location>
</feature>
<evidence type="ECO:0000256" key="1">
    <source>
        <dbReference type="SAM" id="MobiDB-lite"/>
    </source>
</evidence>
<feature type="non-terminal residue" evidence="2">
    <location>
        <position position="214"/>
    </location>
</feature>